<dbReference type="AlphaFoldDB" id="A0A397VW97"/>
<keyword evidence="1" id="KW-0472">Membrane</keyword>
<keyword evidence="1" id="KW-0812">Transmembrane</keyword>
<evidence type="ECO:0000256" key="1">
    <source>
        <dbReference type="SAM" id="Phobius"/>
    </source>
</evidence>
<organism evidence="2 3">
    <name type="scientific">Gigaspora rosea</name>
    <dbReference type="NCBI Taxonomy" id="44941"/>
    <lineage>
        <taxon>Eukaryota</taxon>
        <taxon>Fungi</taxon>
        <taxon>Fungi incertae sedis</taxon>
        <taxon>Mucoromycota</taxon>
        <taxon>Glomeromycotina</taxon>
        <taxon>Glomeromycetes</taxon>
        <taxon>Diversisporales</taxon>
        <taxon>Gigasporaceae</taxon>
        <taxon>Gigaspora</taxon>
    </lineage>
</organism>
<accession>A0A397VW97</accession>
<protein>
    <submittedName>
        <fullName evidence="2">Uncharacterized protein</fullName>
    </submittedName>
</protein>
<gene>
    <name evidence="2" type="ORF">C2G38_2063782</name>
</gene>
<keyword evidence="1" id="KW-1133">Transmembrane helix</keyword>
<proteinExistence type="predicted"/>
<name>A0A397VW97_9GLOM</name>
<comment type="caution">
    <text evidence="2">The sequence shown here is derived from an EMBL/GenBank/DDBJ whole genome shotgun (WGS) entry which is preliminary data.</text>
</comment>
<dbReference type="Proteomes" id="UP000266673">
    <property type="component" value="Unassembled WGS sequence"/>
</dbReference>
<evidence type="ECO:0000313" key="3">
    <source>
        <dbReference type="Proteomes" id="UP000266673"/>
    </source>
</evidence>
<feature type="transmembrane region" description="Helical" evidence="1">
    <location>
        <begin position="7"/>
        <end position="25"/>
    </location>
</feature>
<sequence length="145" mass="17368">MHITNKANIFLVILFIFILHINIVHSHRDHHHNYRHKHKKLKDHHHGDIGKHDHEGLHPKHYYFHHFHYEPHKVDSQIVCGDICAISLLLLVTFYIGVSIFILRHYLLEGRIRNGWTRLPDVESVVHDKDEKFKDAKEIKDVEKH</sequence>
<evidence type="ECO:0000313" key="2">
    <source>
        <dbReference type="EMBL" id="RIB26855.1"/>
    </source>
</evidence>
<reference evidence="2 3" key="1">
    <citation type="submission" date="2018-06" db="EMBL/GenBank/DDBJ databases">
        <title>Comparative genomics reveals the genomic features of Rhizophagus irregularis, R. cerebriforme, R. diaphanum and Gigaspora rosea, and their symbiotic lifestyle signature.</title>
        <authorList>
            <person name="Morin E."/>
            <person name="San Clemente H."/>
            <person name="Chen E.C.H."/>
            <person name="De La Providencia I."/>
            <person name="Hainaut M."/>
            <person name="Kuo A."/>
            <person name="Kohler A."/>
            <person name="Murat C."/>
            <person name="Tang N."/>
            <person name="Roy S."/>
            <person name="Loubradou J."/>
            <person name="Henrissat B."/>
            <person name="Grigoriev I.V."/>
            <person name="Corradi N."/>
            <person name="Roux C."/>
            <person name="Martin F.M."/>
        </authorList>
    </citation>
    <scope>NUCLEOTIDE SEQUENCE [LARGE SCALE GENOMIC DNA]</scope>
    <source>
        <strain evidence="2 3">DAOM 194757</strain>
    </source>
</reference>
<keyword evidence="3" id="KW-1185">Reference proteome</keyword>
<feature type="transmembrane region" description="Helical" evidence="1">
    <location>
        <begin position="76"/>
        <end position="103"/>
    </location>
</feature>
<dbReference type="EMBL" id="QKWP01000120">
    <property type="protein sequence ID" value="RIB26855.1"/>
    <property type="molecule type" value="Genomic_DNA"/>
</dbReference>
<dbReference type="OrthoDB" id="10443170at2759"/>